<dbReference type="AlphaFoldDB" id="A0A2T0X9H8"/>
<dbReference type="GO" id="GO:0022904">
    <property type="term" value="P:respiratory electron transport chain"/>
    <property type="evidence" value="ECO:0007669"/>
    <property type="project" value="TreeGrafter"/>
</dbReference>
<dbReference type="SUPFAM" id="SSF55103">
    <property type="entry name" value="FAD-linked oxidases, C-terminal domain"/>
    <property type="match status" value="1"/>
</dbReference>
<dbReference type="Gene3D" id="1.10.45.10">
    <property type="entry name" value="Vanillyl-alcohol Oxidase, Chain A, domain 4"/>
    <property type="match status" value="1"/>
</dbReference>
<dbReference type="Pfam" id="PF01565">
    <property type="entry name" value="FAD_binding_4"/>
    <property type="match status" value="1"/>
</dbReference>
<dbReference type="SUPFAM" id="SSF56176">
    <property type="entry name" value="FAD-binding/transporter-associated domain-like"/>
    <property type="match status" value="1"/>
</dbReference>
<dbReference type="Proteomes" id="UP000238801">
    <property type="component" value="Unassembled WGS sequence"/>
</dbReference>
<feature type="region of interest" description="Disordered" evidence="5">
    <location>
        <begin position="1"/>
        <end position="32"/>
    </location>
</feature>
<keyword evidence="4" id="KW-0274">FAD</keyword>
<dbReference type="FunFam" id="1.10.45.10:FF:000001">
    <property type="entry name" value="D-lactate dehydrogenase mitochondrial"/>
    <property type="match status" value="1"/>
</dbReference>
<evidence type="ECO:0000313" key="7">
    <source>
        <dbReference type="EMBL" id="PRY95600.1"/>
    </source>
</evidence>
<dbReference type="InterPro" id="IPR016166">
    <property type="entry name" value="FAD-bd_PCMH"/>
</dbReference>
<dbReference type="Gene3D" id="3.30.70.2190">
    <property type="match status" value="1"/>
</dbReference>
<dbReference type="OrthoDB" id="9811557at2"/>
<proteinExistence type="inferred from homology"/>
<evidence type="ECO:0000259" key="6">
    <source>
        <dbReference type="PROSITE" id="PS51387"/>
    </source>
</evidence>
<keyword evidence="3" id="KW-0285">Flavoprotein</keyword>
<evidence type="ECO:0000256" key="2">
    <source>
        <dbReference type="ARBA" id="ARBA00008000"/>
    </source>
</evidence>
<comment type="cofactor">
    <cofactor evidence="1">
        <name>FAD</name>
        <dbReference type="ChEBI" id="CHEBI:57692"/>
    </cofactor>
</comment>
<comment type="similarity">
    <text evidence="2">Belongs to the FAD-binding oxidoreductase/transferase type 4 family.</text>
</comment>
<reference evidence="7 8" key="1">
    <citation type="submission" date="2018-03" db="EMBL/GenBank/DDBJ databases">
        <title>Genomic Encyclopedia of Archaeal and Bacterial Type Strains, Phase II (KMG-II): from individual species to whole genera.</title>
        <authorList>
            <person name="Goeker M."/>
        </authorList>
    </citation>
    <scope>NUCLEOTIDE SEQUENCE [LARGE SCALE GENOMIC DNA]</scope>
    <source>
        <strain evidence="7 8">DSM 29318</strain>
    </source>
</reference>
<evidence type="ECO:0000256" key="3">
    <source>
        <dbReference type="ARBA" id="ARBA00022630"/>
    </source>
</evidence>
<dbReference type="Pfam" id="PF02913">
    <property type="entry name" value="FAD-oxidase_C"/>
    <property type="match status" value="1"/>
</dbReference>
<dbReference type="InterPro" id="IPR016167">
    <property type="entry name" value="FAD-bd_PCMH_sub1"/>
</dbReference>
<dbReference type="Gene3D" id="3.30.43.10">
    <property type="entry name" value="Uridine Diphospho-n-acetylenolpyruvylglucosamine Reductase, domain 2"/>
    <property type="match status" value="1"/>
</dbReference>
<dbReference type="Gene3D" id="3.30.465.10">
    <property type="match status" value="1"/>
</dbReference>
<feature type="compositionally biased region" description="Basic and acidic residues" evidence="5">
    <location>
        <begin position="1"/>
        <end position="11"/>
    </location>
</feature>
<accession>A0A2T0X9H8</accession>
<dbReference type="GO" id="GO:0003824">
    <property type="term" value="F:catalytic activity"/>
    <property type="evidence" value="ECO:0007669"/>
    <property type="project" value="InterPro"/>
</dbReference>
<dbReference type="Gene3D" id="3.30.70.2740">
    <property type="match status" value="1"/>
</dbReference>
<dbReference type="InterPro" id="IPR016169">
    <property type="entry name" value="FAD-bd_PCMH_sub2"/>
</dbReference>
<dbReference type="InterPro" id="IPR004113">
    <property type="entry name" value="FAD-bd_oxidored_4_C"/>
</dbReference>
<dbReference type="PANTHER" id="PTHR43716">
    <property type="entry name" value="D-2-HYDROXYGLUTARATE DEHYDROGENASE, MITOCHONDRIAL"/>
    <property type="match status" value="1"/>
</dbReference>
<dbReference type="InterPro" id="IPR016164">
    <property type="entry name" value="FAD-linked_Oxase-like_C"/>
</dbReference>
<gene>
    <name evidence="7" type="ORF">BCF33_1222</name>
</gene>
<sequence length="472" mass="48430">MTLRPAEEARASLEAAAPGTLSTAEPRHLEEPRGRWRAASGLLARPRSTAEVAALVRTCARERVGIVPLGGGTGLVGGQVAEGCLILSFERMTAIREISRTEDLLICEAGAILSDVQAAAEAEGRLFPLSLASKGSARIGGLLAANAGGVNVLRWGNMRDLAVGVEAVLPDGTVLGGPGRLRKDNAGYDIRHLLIGAEGTLGIVTAASLRLVPPPASVATAWIAVPSPEAALKLLGIARDRAGEGVSAFELISGVGLGFLAEHLPDLRQPLAPAPDWSVLIELGLPSAAEDALAGIYEAAAEAGLAGEAVLAASEAQRAALWDVRESIPLGNRAVGALASHDISVPLGMVPEMIAEGVRRLEGRGVRLNAFGHLGDGNLHYNLFPARGRARGDYDAEALTGIVHGLVRELGGSIAAEHGVGRLKAAELAATGDPGKLAAMRAVKAALDPAGIMNPGAVLPRRAEPPGRGRPA</sequence>
<dbReference type="RefSeq" id="WP_106159962.1">
    <property type="nucleotide sequence ID" value="NZ_PVTT01000001.1"/>
</dbReference>
<evidence type="ECO:0000313" key="8">
    <source>
        <dbReference type="Proteomes" id="UP000238801"/>
    </source>
</evidence>
<name>A0A2T0X9H8_9RHOB</name>
<keyword evidence="8" id="KW-1185">Reference proteome</keyword>
<comment type="caution">
    <text evidence="7">The sequence shown here is derived from an EMBL/GenBank/DDBJ whole genome shotgun (WGS) entry which is preliminary data.</text>
</comment>
<dbReference type="InterPro" id="IPR036318">
    <property type="entry name" value="FAD-bd_PCMH-like_sf"/>
</dbReference>
<dbReference type="InterPro" id="IPR016171">
    <property type="entry name" value="Vanillyl_alc_oxidase_C-sub2"/>
</dbReference>
<dbReference type="EMBL" id="PVTT01000001">
    <property type="protein sequence ID" value="PRY95600.1"/>
    <property type="molecule type" value="Genomic_DNA"/>
</dbReference>
<evidence type="ECO:0000256" key="4">
    <source>
        <dbReference type="ARBA" id="ARBA00022827"/>
    </source>
</evidence>
<dbReference type="PANTHER" id="PTHR43716:SF2">
    <property type="entry name" value="BLL6224 PROTEIN"/>
    <property type="match status" value="1"/>
</dbReference>
<dbReference type="PROSITE" id="PS51387">
    <property type="entry name" value="FAD_PCMH"/>
    <property type="match status" value="1"/>
</dbReference>
<evidence type="ECO:0000256" key="5">
    <source>
        <dbReference type="SAM" id="MobiDB-lite"/>
    </source>
</evidence>
<organism evidence="7 8">
    <name type="scientific">Hasllibacter halocynthiae</name>
    <dbReference type="NCBI Taxonomy" id="595589"/>
    <lineage>
        <taxon>Bacteria</taxon>
        <taxon>Pseudomonadati</taxon>
        <taxon>Pseudomonadota</taxon>
        <taxon>Alphaproteobacteria</taxon>
        <taxon>Rhodobacterales</taxon>
        <taxon>Roseobacteraceae</taxon>
        <taxon>Hasllibacter</taxon>
    </lineage>
</organism>
<dbReference type="GO" id="GO:0071949">
    <property type="term" value="F:FAD binding"/>
    <property type="evidence" value="ECO:0007669"/>
    <property type="project" value="InterPro"/>
</dbReference>
<protein>
    <submittedName>
        <fullName evidence="7">FAD/FMN-containing dehydrogenase</fullName>
    </submittedName>
</protein>
<dbReference type="InterPro" id="IPR006094">
    <property type="entry name" value="Oxid_FAD_bind_N"/>
</dbReference>
<dbReference type="InterPro" id="IPR051264">
    <property type="entry name" value="FAD-oxidored/transferase_4"/>
</dbReference>
<feature type="domain" description="FAD-binding PCMH-type" evidence="6">
    <location>
        <begin position="35"/>
        <end position="214"/>
    </location>
</feature>
<evidence type="ECO:0000256" key="1">
    <source>
        <dbReference type="ARBA" id="ARBA00001974"/>
    </source>
</evidence>